<keyword evidence="2" id="KW-0732">Signal</keyword>
<dbReference type="AlphaFoldDB" id="A0AAE0MZP0"/>
<sequence>MAAGESAVLALLGQLWSWNRTTATPHDPQPRPTTTAGAGSAVRPTTFIGNGPFSGVFPSWEVPGLAVCGGLSSSTRPLSARSQKKHRPSAN</sequence>
<feature type="chain" id="PRO_5042290076" description="Secreted protein" evidence="2">
    <location>
        <begin position="24"/>
        <end position="91"/>
    </location>
</feature>
<feature type="signal peptide" evidence="2">
    <location>
        <begin position="1"/>
        <end position="23"/>
    </location>
</feature>
<evidence type="ECO:0000256" key="1">
    <source>
        <dbReference type="SAM" id="MobiDB-lite"/>
    </source>
</evidence>
<dbReference type="EMBL" id="JAULSN010000008">
    <property type="protein sequence ID" value="KAK3365516.1"/>
    <property type="molecule type" value="Genomic_DNA"/>
</dbReference>
<evidence type="ECO:0000256" key="2">
    <source>
        <dbReference type="SAM" id="SignalP"/>
    </source>
</evidence>
<proteinExistence type="predicted"/>
<evidence type="ECO:0000313" key="4">
    <source>
        <dbReference type="Proteomes" id="UP001287356"/>
    </source>
</evidence>
<comment type="caution">
    <text evidence="3">The sequence shown here is derived from an EMBL/GenBank/DDBJ whole genome shotgun (WGS) entry which is preliminary data.</text>
</comment>
<evidence type="ECO:0008006" key="5">
    <source>
        <dbReference type="Google" id="ProtNLM"/>
    </source>
</evidence>
<dbReference type="Proteomes" id="UP001287356">
    <property type="component" value="Unassembled WGS sequence"/>
</dbReference>
<feature type="compositionally biased region" description="Polar residues" evidence="1">
    <location>
        <begin position="71"/>
        <end position="81"/>
    </location>
</feature>
<feature type="compositionally biased region" description="Basic residues" evidence="1">
    <location>
        <begin position="82"/>
        <end position="91"/>
    </location>
</feature>
<protein>
    <recommendedName>
        <fullName evidence="5">Secreted protein</fullName>
    </recommendedName>
</protein>
<reference evidence="3" key="1">
    <citation type="journal article" date="2023" name="Mol. Phylogenet. Evol.">
        <title>Genome-scale phylogeny and comparative genomics of the fungal order Sordariales.</title>
        <authorList>
            <person name="Hensen N."/>
            <person name="Bonometti L."/>
            <person name="Westerberg I."/>
            <person name="Brannstrom I.O."/>
            <person name="Guillou S."/>
            <person name="Cros-Aarteil S."/>
            <person name="Calhoun S."/>
            <person name="Haridas S."/>
            <person name="Kuo A."/>
            <person name="Mondo S."/>
            <person name="Pangilinan J."/>
            <person name="Riley R."/>
            <person name="LaButti K."/>
            <person name="Andreopoulos B."/>
            <person name="Lipzen A."/>
            <person name="Chen C."/>
            <person name="Yan M."/>
            <person name="Daum C."/>
            <person name="Ng V."/>
            <person name="Clum A."/>
            <person name="Steindorff A."/>
            <person name="Ohm R.A."/>
            <person name="Martin F."/>
            <person name="Silar P."/>
            <person name="Natvig D.O."/>
            <person name="Lalanne C."/>
            <person name="Gautier V."/>
            <person name="Ament-Velasquez S.L."/>
            <person name="Kruys A."/>
            <person name="Hutchinson M.I."/>
            <person name="Powell A.J."/>
            <person name="Barry K."/>
            <person name="Miller A.N."/>
            <person name="Grigoriev I.V."/>
            <person name="Debuchy R."/>
            <person name="Gladieux P."/>
            <person name="Hiltunen Thoren M."/>
            <person name="Johannesson H."/>
        </authorList>
    </citation>
    <scope>NUCLEOTIDE SEQUENCE</scope>
    <source>
        <strain evidence="3">CBS 958.72</strain>
    </source>
</reference>
<gene>
    <name evidence="3" type="ORF">B0T24DRAFT_391932</name>
</gene>
<organism evidence="3 4">
    <name type="scientific">Lasiosphaeria ovina</name>
    <dbReference type="NCBI Taxonomy" id="92902"/>
    <lineage>
        <taxon>Eukaryota</taxon>
        <taxon>Fungi</taxon>
        <taxon>Dikarya</taxon>
        <taxon>Ascomycota</taxon>
        <taxon>Pezizomycotina</taxon>
        <taxon>Sordariomycetes</taxon>
        <taxon>Sordariomycetidae</taxon>
        <taxon>Sordariales</taxon>
        <taxon>Lasiosphaeriaceae</taxon>
        <taxon>Lasiosphaeria</taxon>
    </lineage>
</organism>
<evidence type="ECO:0000313" key="3">
    <source>
        <dbReference type="EMBL" id="KAK3365516.1"/>
    </source>
</evidence>
<feature type="region of interest" description="Disordered" evidence="1">
    <location>
        <begin position="71"/>
        <end position="91"/>
    </location>
</feature>
<name>A0AAE0MZP0_9PEZI</name>
<reference evidence="3" key="2">
    <citation type="submission" date="2023-06" db="EMBL/GenBank/DDBJ databases">
        <authorList>
            <consortium name="Lawrence Berkeley National Laboratory"/>
            <person name="Haridas S."/>
            <person name="Hensen N."/>
            <person name="Bonometti L."/>
            <person name="Westerberg I."/>
            <person name="Brannstrom I.O."/>
            <person name="Guillou S."/>
            <person name="Cros-Aarteil S."/>
            <person name="Calhoun S."/>
            <person name="Kuo A."/>
            <person name="Mondo S."/>
            <person name="Pangilinan J."/>
            <person name="Riley R."/>
            <person name="Labutti K."/>
            <person name="Andreopoulos B."/>
            <person name="Lipzen A."/>
            <person name="Chen C."/>
            <person name="Yanf M."/>
            <person name="Daum C."/>
            <person name="Ng V."/>
            <person name="Clum A."/>
            <person name="Steindorff A."/>
            <person name="Ohm R."/>
            <person name="Martin F."/>
            <person name="Silar P."/>
            <person name="Natvig D."/>
            <person name="Lalanne C."/>
            <person name="Gautier V."/>
            <person name="Ament-Velasquez S.L."/>
            <person name="Kruys A."/>
            <person name="Hutchinson M.I."/>
            <person name="Powell A.J."/>
            <person name="Barry K."/>
            <person name="Miller A.N."/>
            <person name="Grigoriev I.V."/>
            <person name="Debuchy R."/>
            <person name="Gladieux P."/>
            <person name="Thoren M.H."/>
            <person name="Johannesson H."/>
        </authorList>
    </citation>
    <scope>NUCLEOTIDE SEQUENCE</scope>
    <source>
        <strain evidence="3">CBS 958.72</strain>
    </source>
</reference>
<accession>A0AAE0MZP0</accession>
<keyword evidence="4" id="KW-1185">Reference proteome</keyword>
<feature type="region of interest" description="Disordered" evidence="1">
    <location>
        <begin position="20"/>
        <end position="45"/>
    </location>
</feature>